<evidence type="ECO:0000256" key="5">
    <source>
        <dbReference type="ARBA" id="ARBA00023049"/>
    </source>
</evidence>
<dbReference type="KEGG" id="sfol:H3H32_26495"/>
<dbReference type="EMBL" id="CP059732">
    <property type="protein sequence ID" value="QMW01481.1"/>
    <property type="molecule type" value="Genomic_DNA"/>
</dbReference>
<reference evidence="7 8" key="1">
    <citation type="submission" date="2020-07" db="EMBL/GenBank/DDBJ databases">
        <title>Spirosoma foliorum sp. nov., isolated from the leaves on the Nejang mountain Korea, Republic of.</title>
        <authorList>
            <person name="Ho H."/>
            <person name="Lee Y.-J."/>
            <person name="Nurcahyanto D.-A."/>
            <person name="Kim S.-G."/>
        </authorList>
    </citation>
    <scope>NUCLEOTIDE SEQUENCE [LARGE SCALE GENOMIC DNA]</scope>
    <source>
        <strain evidence="7 8">PL0136</strain>
    </source>
</reference>
<dbReference type="GO" id="GO:0008237">
    <property type="term" value="F:metallopeptidase activity"/>
    <property type="evidence" value="ECO:0007669"/>
    <property type="project" value="UniProtKB-KW"/>
</dbReference>
<dbReference type="PANTHER" id="PTHR30471">
    <property type="entry name" value="DNA REPAIR PROTEIN RADC"/>
    <property type="match status" value="1"/>
</dbReference>
<proteinExistence type="predicted"/>
<dbReference type="RefSeq" id="WP_182458763.1">
    <property type="nucleotide sequence ID" value="NZ_CP059732.1"/>
</dbReference>
<protein>
    <submittedName>
        <fullName evidence="7">JAB domain-containing protein</fullName>
    </submittedName>
</protein>
<evidence type="ECO:0000313" key="7">
    <source>
        <dbReference type="EMBL" id="QMW01481.1"/>
    </source>
</evidence>
<evidence type="ECO:0000256" key="1">
    <source>
        <dbReference type="ARBA" id="ARBA00022670"/>
    </source>
</evidence>
<dbReference type="PANTHER" id="PTHR30471:SF3">
    <property type="entry name" value="UPF0758 PROTEIN YEES-RELATED"/>
    <property type="match status" value="1"/>
</dbReference>
<keyword evidence="1" id="KW-0645">Protease</keyword>
<organism evidence="7 8">
    <name type="scientific">Spirosoma foliorum</name>
    <dbReference type="NCBI Taxonomy" id="2710596"/>
    <lineage>
        <taxon>Bacteria</taxon>
        <taxon>Pseudomonadati</taxon>
        <taxon>Bacteroidota</taxon>
        <taxon>Cytophagia</taxon>
        <taxon>Cytophagales</taxon>
        <taxon>Cytophagaceae</taxon>
        <taxon>Spirosoma</taxon>
    </lineage>
</organism>
<keyword evidence="5" id="KW-0482">Metalloprotease</keyword>
<dbReference type="InterPro" id="IPR037518">
    <property type="entry name" value="MPN"/>
</dbReference>
<dbReference type="PROSITE" id="PS50249">
    <property type="entry name" value="MPN"/>
    <property type="match status" value="1"/>
</dbReference>
<feature type="domain" description="MPN" evidence="6">
    <location>
        <begin position="30"/>
        <end position="155"/>
    </location>
</feature>
<accession>A0A7G5GRI9</accession>
<dbReference type="GO" id="GO:0006508">
    <property type="term" value="P:proteolysis"/>
    <property type="evidence" value="ECO:0007669"/>
    <property type="project" value="UniProtKB-KW"/>
</dbReference>
<dbReference type="InterPro" id="IPR025657">
    <property type="entry name" value="RadC_JAB"/>
</dbReference>
<evidence type="ECO:0000256" key="3">
    <source>
        <dbReference type="ARBA" id="ARBA00022801"/>
    </source>
</evidence>
<sequence>MTQLNLQSLFTVNEVEIHYRNKTPYQDRIQITRSTTAYEILRHAWDENKLELIEQFKILLLDRKNNCLAISDISTGGMSACIVDPKVIFVTALKANACGIILAHNHPSQNLQPSPQDLTLTRKLSDCGKLLDIAVLDHLIVTSRNYYSFADEGCMPR</sequence>
<keyword evidence="4" id="KW-0862">Zinc</keyword>
<dbReference type="Pfam" id="PF04002">
    <property type="entry name" value="RadC"/>
    <property type="match status" value="1"/>
</dbReference>
<name>A0A7G5GRI9_9BACT</name>
<keyword evidence="8" id="KW-1185">Reference proteome</keyword>
<dbReference type="Proteomes" id="UP000515369">
    <property type="component" value="Chromosome"/>
</dbReference>
<dbReference type="CDD" id="cd08071">
    <property type="entry name" value="MPN_DUF2466"/>
    <property type="match status" value="1"/>
</dbReference>
<keyword evidence="2" id="KW-0479">Metal-binding</keyword>
<evidence type="ECO:0000313" key="8">
    <source>
        <dbReference type="Proteomes" id="UP000515369"/>
    </source>
</evidence>
<evidence type="ECO:0000256" key="2">
    <source>
        <dbReference type="ARBA" id="ARBA00022723"/>
    </source>
</evidence>
<dbReference type="GO" id="GO:0046872">
    <property type="term" value="F:metal ion binding"/>
    <property type="evidence" value="ECO:0007669"/>
    <property type="project" value="UniProtKB-KW"/>
</dbReference>
<evidence type="ECO:0000256" key="4">
    <source>
        <dbReference type="ARBA" id="ARBA00022833"/>
    </source>
</evidence>
<evidence type="ECO:0000259" key="6">
    <source>
        <dbReference type="PROSITE" id="PS50249"/>
    </source>
</evidence>
<gene>
    <name evidence="7" type="ORF">H3H32_26495</name>
</gene>
<dbReference type="InterPro" id="IPR001405">
    <property type="entry name" value="UPF0758"/>
</dbReference>
<keyword evidence="3" id="KW-0378">Hydrolase</keyword>
<dbReference type="AlphaFoldDB" id="A0A7G5GRI9"/>
<dbReference type="Gene3D" id="3.40.140.10">
    <property type="entry name" value="Cytidine Deaminase, domain 2"/>
    <property type="match status" value="1"/>
</dbReference>